<protein>
    <recommendedName>
        <fullName evidence="5">PNPLA domain-containing protein</fullName>
    </recommendedName>
</protein>
<dbReference type="InterPro" id="IPR002641">
    <property type="entry name" value="PNPLA_dom"/>
</dbReference>
<name>A0A0C3B835_SERVB</name>
<keyword evidence="2" id="KW-0442">Lipid degradation</keyword>
<dbReference type="EMBL" id="KN824294">
    <property type="protein sequence ID" value="KIM28299.1"/>
    <property type="molecule type" value="Genomic_DNA"/>
</dbReference>
<dbReference type="GO" id="GO:0046486">
    <property type="term" value="P:glycerolipid metabolic process"/>
    <property type="evidence" value="ECO:0007669"/>
    <property type="project" value="UniProtKB-ARBA"/>
</dbReference>
<dbReference type="PROSITE" id="PS51635">
    <property type="entry name" value="PNPLA"/>
    <property type="match status" value="1"/>
</dbReference>
<feature type="domain" description="PNPLA" evidence="5">
    <location>
        <begin position="14"/>
        <end position="213"/>
    </location>
</feature>
<evidence type="ECO:0000259" key="5">
    <source>
        <dbReference type="PROSITE" id="PS51635"/>
    </source>
</evidence>
<evidence type="ECO:0000256" key="1">
    <source>
        <dbReference type="ARBA" id="ARBA00022801"/>
    </source>
</evidence>
<dbReference type="Proteomes" id="UP000054097">
    <property type="component" value="Unassembled WGS sequence"/>
</dbReference>
<dbReference type="InterPro" id="IPR016035">
    <property type="entry name" value="Acyl_Trfase/lysoPLipase"/>
</dbReference>
<dbReference type="Gene3D" id="3.40.1090.10">
    <property type="entry name" value="Cytosolic phospholipase A2 catalytic domain"/>
    <property type="match status" value="1"/>
</dbReference>
<reference evidence="7" key="2">
    <citation type="submission" date="2015-01" db="EMBL/GenBank/DDBJ databases">
        <title>Evolutionary Origins and Diversification of the Mycorrhizal Mutualists.</title>
        <authorList>
            <consortium name="DOE Joint Genome Institute"/>
            <consortium name="Mycorrhizal Genomics Consortium"/>
            <person name="Kohler A."/>
            <person name="Kuo A."/>
            <person name="Nagy L.G."/>
            <person name="Floudas D."/>
            <person name="Copeland A."/>
            <person name="Barry K.W."/>
            <person name="Cichocki N."/>
            <person name="Veneault-Fourrey C."/>
            <person name="LaButti K."/>
            <person name="Lindquist E.A."/>
            <person name="Lipzen A."/>
            <person name="Lundell T."/>
            <person name="Morin E."/>
            <person name="Murat C."/>
            <person name="Riley R."/>
            <person name="Ohm R."/>
            <person name="Sun H."/>
            <person name="Tunlid A."/>
            <person name="Henrissat B."/>
            <person name="Grigoriev I.V."/>
            <person name="Hibbett D.S."/>
            <person name="Martin F."/>
        </authorList>
    </citation>
    <scope>NUCLEOTIDE SEQUENCE [LARGE SCALE GENOMIC DNA]</scope>
    <source>
        <strain evidence="7">MAFF 305830</strain>
    </source>
</reference>
<reference evidence="6 7" key="1">
    <citation type="submission" date="2014-04" db="EMBL/GenBank/DDBJ databases">
        <authorList>
            <consortium name="DOE Joint Genome Institute"/>
            <person name="Kuo A."/>
            <person name="Zuccaro A."/>
            <person name="Kohler A."/>
            <person name="Nagy L.G."/>
            <person name="Floudas D."/>
            <person name="Copeland A."/>
            <person name="Barry K.W."/>
            <person name="Cichocki N."/>
            <person name="Veneault-Fourrey C."/>
            <person name="LaButti K."/>
            <person name="Lindquist E.A."/>
            <person name="Lipzen A."/>
            <person name="Lundell T."/>
            <person name="Morin E."/>
            <person name="Murat C."/>
            <person name="Sun H."/>
            <person name="Tunlid A."/>
            <person name="Henrissat B."/>
            <person name="Grigoriev I.V."/>
            <person name="Hibbett D.S."/>
            <person name="Martin F."/>
            <person name="Nordberg H.P."/>
            <person name="Cantor M.N."/>
            <person name="Hua S.X."/>
        </authorList>
    </citation>
    <scope>NUCLEOTIDE SEQUENCE [LARGE SCALE GENOMIC DNA]</scope>
    <source>
        <strain evidence="6 7">MAFF 305830</strain>
    </source>
</reference>
<comment type="caution">
    <text evidence="4">Lacks conserved residue(s) required for the propagation of feature annotation.</text>
</comment>
<gene>
    <name evidence="6" type="ORF">M408DRAFT_24000</name>
</gene>
<dbReference type="Pfam" id="PF01734">
    <property type="entry name" value="Patatin"/>
    <property type="match status" value="1"/>
</dbReference>
<keyword evidence="1" id="KW-0378">Hydrolase</keyword>
<evidence type="ECO:0000313" key="7">
    <source>
        <dbReference type="Proteomes" id="UP000054097"/>
    </source>
</evidence>
<dbReference type="GO" id="GO:0016020">
    <property type="term" value="C:membrane"/>
    <property type="evidence" value="ECO:0007669"/>
    <property type="project" value="TreeGrafter"/>
</dbReference>
<keyword evidence="3" id="KW-0443">Lipid metabolism</keyword>
<keyword evidence="7" id="KW-1185">Reference proteome</keyword>
<dbReference type="GO" id="GO:0019369">
    <property type="term" value="P:arachidonate metabolic process"/>
    <property type="evidence" value="ECO:0007669"/>
    <property type="project" value="TreeGrafter"/>
</dbReference>
<dbReference type="AlphaFoldDB" id="A0A0C3B835"/>
<dbReference type="STRING" id="933852.A0A0C3B835"/>
<organism evidence="6 7">
    <name type="scientific">Serendipita vermifera MAFF 305830</name>
    <dbReference type="NCBI Taxonomy" id="933852"/>
    <lineage>
        <taxon>Eukaryota</taxon>
        <taxon>Fungi</taxon>
        <taxon>Dikarya</taxon>
        <taxon>Basidiomycota</taxon>
        <taxon>Agaricomycotina</taxon>
        <taxon>Agaricomycetes</taxon>
        <taxon>Sebacinales</taxon>
        <taxon>Serendipitaceae</taxon>
        <taxon>Serendipita</taxon>
    </lineage>
</organism>
<evidence type="ECO:0000256" key="2">
    <source>
        <dbReference type="ARBA" id="ARBA00022963"/>
    </source>
</evidence>
<evidence type="ECO:0000256" key="4">
    <source>
        <dbReference type="PROSITE-ProRule" id="PRU01161"/>
    </source>
</evidence>
<sequence>MSGTEAETEGLCVLSFDNGGPGTYSQLLILKEYMDRLASDLRVSEDDVYAADYFDLIGGVGFGGLAAFVLGHLRMNMNQPIDTLLAVTALLSFDNSDEDTIREDTSTTLKEFLERMLHARGITPDANMNDINFTSKRTKVALYAATLTNVTHPHIFRTYPSRGNNPNPTITEALCARMAIQSYFLPVKIGPRRGQGSFIGGAFGANNPTRLLLDEAIKVFGENRRVAQIISLGRGLPQVLSVNPSDTGNINRLLKEVTMDCEGVANDLSTQLINIDAYLRLNVNRGMESFGMKQWDDLGAVTTHTATYLATASDQ</sequence>
<dbReference type="GO" id="GO:0047499">
    <property type="term" value="F:calcium-independent phospholipase A2 activity"/>
    <property type="evidence" value="ECO:0007669"/>
    <property type="project" value="TreeGrafter"/>
</dbReference>
<dbReference type="PANTHER" id="PTHR24185:SF1">
    <property type="entry name" value="CALCIUM-INDEPENDENT PHOSPHOLIPASE A2-GAMMA"/>
    <property type="match status" value="1"/>
</dbReference>
<dbReference type="GO" id="GO:0016042">
    <property type="term" value="P:lipid catabolic process"/>
    <property type="evidence" value="ECO:0007669"/>
    <property type="project" value="UniProtKB-KW"/>
</dbReference>
<dbReference type="PANTHER" id="PTHR24185">
    <property type="entry name" value="CALCIUM-INDEPENDENT PHOSPHOLIPASE A2-GAMMA"/>
    <property type="match status" value="1"/>
</dbReference>
<dbReference type="HOGENOM" id="CLU_000288_144_2_1"/>
<proteinExistence type="predicted"/>
<accession>A0A0C3B835</accession>
<evidence type="ECO:0000256" key="3">
    <source>
        <dbReference type="ARBA" id="ARBA00023098"/>
    </source>
</evidence>
<evidence type="ECO:0000313" key="6">
    <source>
        <dbReference type="EMBL" id="KIM28299.1"/>
    </source>
</evidence>
<dbReference type="OrthoDB" id="1658288at2759"/>
<dbReference type="SUPFAM" id="SSF52151">
    <property type="entry name" value="FabD/lysophospholipase-like"/>
    <property type="match status" value="1"/>
</dbReference>